<dbReference type="AlphaFoldDB" id="A0A109LG61"/>
<protein>
    <submittedName>
        <fullName evidence="1">Uncharacterized protein</fullName>
    </submittedName>
</protein>
<dbReference type="Proteomes" id="UP000061348">
    <property type="component" value="Unassembled WGS sequence"/>
</dbReference>
<evidence type="ECO:0000313" key="1">
    <source>
        <dbReference type="EMBL" id="KWV87110.1"/>
    </source>
</evidence>
<dbReference type="EMBL" id="LCYA01000078">
    <property type="protein sequence ID" value="KWV87110.1"/>
    <property type="molecule type" value="Genomic_DNA"/>
</dbReference>
<comment type="caution">
    <text evidence="1">The sequence shown here is derived from an EMBL/GenBank/DDBJ whole genome shotgun (WGS) entry which is preliminary data.</text>
</comment>
<reference evidence="1 2" key="1">
    <citation type="submission" date="2015-05" db="EMBL/GenBank/DDBJ databases">
        <title>A genomic and transcriptomic approach to investigate the blue pigment phenotype in Pseudomonas fluorescens.</title>
        <authorList>
            <person name="Andreani N.A."/>
            <person name="Cardazzo B."/>
        </authorList>
    </citation>
    <scope>NUCLEOTIDE SEQUENCE [LARGE SCALE GENOMIC DNA]</scope>
    <source>
        <strain evidence="1 2">Ps_22</strain>
    </source>
</reference>
<accession>A0A109LG61</accession>
<gene>
    <name evidence="1" type="ORF">PFLmoz3_02956</name>
</gene>
<proteinExistence type="predicted"/>
<sequence length="116" mass="12248">MSYLAPSTSRTALSMSLCWISPDLSSPGNSLPYSESFMLMSMPALIASLAASRPSLATPCLISSTIAPWSLTVRPLKPQSLRSRSFISQVLAVAGTPLIELSATITPPEPALIAAW</sequence>
<evidence type="ECO:0000313" key="2">
    <source>
        <dbReference type="Proteomes" id="UP000061348"/>
    </source>
</evidence>
<organism evidence="1 2">
    <name type="scientific">Pseudomonas fluorescens</name>
    <dbReference type="NCBI Taxonomy" id="294"/>
    <lineage>
        <taxon>Bacteria</taxon>
        <taxon>Pseudomonadati</taxon>
        <taxon>Pseudomonadota</taxon>
        <taxon>Gammaproteobacteria</taxon>
        <taxon>Pseudomonadales</taxon>
        <taxon>Pseudomonadaceae</taxon>
        <taxon>Pseudomonas</taxon>
    </lineage>
</organism>
<name>A0A109LG61_PSEFL</name>